<protein>
    <submittedName>
        <fullName evidence="5">Centrosomal protein of 72 kDa</fullName>
    </submittedName>
</protein>
<proteinExistence type="predicted"/>
<accession>A0AA35RNU1</accession>
<keyword evidence="1" id="KW-0433">Leucine-rich repeat</keyword>
<dbReference type="Proteomes" id="UP001174909">
    <property type="component" value="Unassembled WGS sequence"/>
</dbReference>
<evidence type="ECO:0000256" key="3">
    <source>
        <dbReference type="ARBA" id="ARBA00023054"/>
    </source>
</evidence>
<dbReference type="Gene3D" id="3.80.10.10">
    <property type="entry name" value="Ribonuclease Inhibitor"/>
    <property type="match status" value="1"/>
</dbReference>
<comment type="caution">
    <text evidence="5">The sequence shown here is derived from an EMBL/GenBank/DDBJ whole genome shotgun (WGS) entry which is preliminary data.</text>
</comment>
<feature type="coiled-coil region" evidence="4">
    <location>
        <begin position="340"/>
        <end position="457"/>
    </location>
</feature>
<evidence type="ECO:0000313" key="5">
    <source>
        <dbReference type="EMBL" id="CAI8013656.1"/>
    </source>
</evidence>
<gene>
    <name evidence="5" type="ORF">GBAR_LOCUS8622</name>
</gene>
<keyword evidence="6" id="KW-1185">Reference proteome</keyword>
<reference evidence="5" key="1">
    <citation type="submission" date="2023-03" db="EMBL/GenBank/DDBJ databases">
        <authorList>
            <person name="Steffen K."/>
            <person name="Cardenas P."/>
        </authorList>
    </citation>
    <scope>NUCLEOTIDE SEQUENCE</scope>
</reference>
<dbReference type="SUPFAM" id="SSF52058">
    <property type="entry name" value="L domain-like"/>
    <property type="match status" value="1"/>
</dbReference>
<dbReference type="PANTHER" id="PTHR23311">
    <property type="entry name" value="HEAT SHOCK REGULATED 2"/>
    <property type="match status" value="1"/>
</dbReference>
<dbReference type="SMART" id="SM00365">
    <property type="entry name" value="LRR_SD22"/>
    <property type="match status" value="2"/>
</dbReference>
<evidence type="ECO:0000256" key="1">
    <source>
        <dbReference type="ARBA" id="ARBA00022614"/>
    </source>
</evidence>
<dbReference type="AlphaFoldDB" id="A0AA35RNU1"/>
<dbReference type="Pfam" id="PF14580">
    <property type="entry name" value="LRR_9"/>
    <property type="match status" value="1"/>
</dbReference>
<dbReference type="PROSITE" id="PS51450">
    <property type="entry name" value="LRR"/>
    <property type="match status" value="2"/>
</dbReference>
<evidence type="ECO:0000313" key="6">
    <source>
        <dbReference type="Proteomes" id="UP001174909"/>
    </source>
</evidence>
<dbReference type="InterPro" id="IPR001611">
    <property type="entry name" value="Leu-rich_rpt"/>
</dbReference>
<dbReference type="InterPro" id="IPR055320">
    <property type="entry name" value="CEP72-like"/>
</dbReference>
<dbReference type="InterPro" id="IPR032675">
    <property type="entry name" value="LRR_dom_sf"/>
</dbReference>
<name>A0AA35RNU1_GEOBA</name>
<sequence>MDETLDVHRGVLYIAGATGPVFCVTEKWIREKLHLTKNPLENIQSLVLPGGYSDKITHLGRSLLSFTQLRHLDLSRNALESLQGLEHLEQLESLNIYYNKISSLKDLYLLHHNSKLIELDLRLNPVTHHEPDYRLFLIHMLLHLRTLDERAVVDSDRKAAIMHFTTAQACLPDAQPDVRTGKPNCSEQQKKHGALHAEMVHTIAPHQALQDNTDELLELAHSGSSVRAPMKANLMRNKSAARESHARIGHNEGDEAFSGFKVNLNFTPAPHTDVKCDSHSNEREALQKEFTAEFDEIMTQLITLLQQYVPTDISFLRQHTTLRDEIHKLWKQDAKTDGEDQRLQKELDDLRRQLDMKQSALETKDIELNSLSEQRRKLEAMCSELVHIQQDVHFKNDITQLLKQANTNILLLLEQLQEQNAQIKAALETSVQQSCRIGELESAKASLESDLRSNQQRRQSEAHANTKLRELTDMVQESHRSLVTTNDYLLKELEEAKLKHSQEVSQMLKNYQHLKKTHSYLLDTSKHV</sequence>
<keyword evidence="3 4" id="KW-0175">Coiled coil</keyword>
<evidence type="ECO:0000256" key="2">
    <source>
        <dbReference type="ARBA" id="ARBA00022737"/>
    </source>
</evidence>
<keyword evidence="2" id="KW-0677">Repeat</keyword>
<dbReference type="EMBL" id="CASHTH010001284">
    <property type="protein sequence ID" value="CAI8013656.1"/>
    <property type="molecule type" value="Genomic_DNA"/>
</dbReference>
<organism evidence="5 6">
    <name type="scientific">Geodia barretti</name>
    <name type="common">Barrett's horny sponge</name>
    <dbReference type="NCBI Taxonomy" id="519541"/>
    <lineage>
        <taxon>Eukaryota</taxon>
        <taxon>Metazoa</taxon>
        <taxon>Porifera</taxon>
        <taxon>Demospongiae</taxon>
        <taxon>Heteroscleromorpha</taxon>
        <taxon>Tetractinellida</taxon>
        <taxon>Astrophorina</taxon>
        <taxon>Geodiidae</taxon>
        <taxon>Geodia</taxon>
    </lineage>
</organism>
<evidence type="ECO:0000256" key="4">
    <source>
        <dbReference type="SAM" id="Coils"/>
    </source>
</evidence>
<dbReference type="PANTHER" id="PTHR23311:SF5">
    <property type="entry name" value="CENTROSOMAL PROTEIN OF 72 KDA"/>
    <property type="match status" value="1"/>
</dbReference>